<reference evidence="2 3" key="1">
    <citation type="submission" date="2015-10" db="EMBL/GenBank/DDBJ databases">
        <title>Conservation of the essential genome among Caulobacter and Brevundimonas species.</title>
        <authorList>
            <person name="Scott D."/>
            <person name="Ely B."/>
        </authorList>
    </citation>
    <scope>NUCLEOTIDE SEQUENCE [LARGE SCALE GENOMIC DNA]</scope>
    <source>
        <strain evidence="2 3">CB4</strain>
    </source>
</reference>
<organism evidence="2 3">
    <name type="scientific">Caulobacter henricii</name>
    <dbReference type="NCBI Taxonomy" id="69395"/>
    <lineage>
        <taxon>Bacteria</taxon>
        <taxon>Pseudomonadati</taxon>
        <taxon>Pseudomonadota</taxon>
        <taxon>Alphaproteobacteria</taxon>
        <taxon>Caulobacterales</taxon>
        <taxon>Caulobacteraceae</taxon>
        <taxon>Caulobacter</taxon>
    </lineage>
</organism>
<dbReference type="InterPro" id="IPR027268">
    <property type="entry name" value="Peptidase_M4/M1_CTD_sf"/>
</dbReference>
<dbReference type="OrthoDB" id="5935180at2"/>
<gene>
    <name evidence="2" type="ORF">AQ619_07155</name>
</gene>
<dbReference type="AlphaFoldDB" id="A0A0P0NYE2"/>
<feature type="chain" id="PRO_5006052522" description="Peptidase M1 membrane alanine aminopeptidase domain-containing protein" evidence="1">
    <location>
        <begin position="19"/>
        <end position="476"/>
    </location>
</feature>
<evidence type="ECO:0000313" key="3">
    <source>
        <dbReference type="Proteomes" id="UP000056905"/>
    </source>
</evidence>
<accession>A0A0P0NYE2</accession>
<name>A0A0P0NYE2_9CAUL</name>
<feature type="signal peptide" evidence="1">
    <location>
        <begin position="1"/>
        <end position="18"/>
    </location>
</feature>
<protein>
    <recommendedName>
        <fullName evidence="4">Peptidase M1 membrane alanine aminopeptidase domain-containing protein</fullName>
    </recommendedName>
</protein>
<dbReference type="SUPFAM" id="SSF55486">
    <property type="entry name" value="Metalloproteases ('zincins'), catalytic domain"/>
    <property type="match status" value="1"/>
</dbReference>
<dbReference type="EMBL" id="CP013002">
    <property type="protein sequence ID" value="ALL13147.1"/>
    <property type="molecule type" value="Genomic_DNA"/>
</dbReference>
<dbReference type="KEGG" id="chq:AQ619_07155"/>
<proteinExistence type="predicted"/>
<sequence>MKLGHLAALFLLGLSAFAAGTAASAGGAKRPEVEVVLTRDREAWVAQYHFNQPSPIWFFPRTSPSLDGRNWRLATYRVETPGVRLVRVGVFDALVSEKKSSLTDVRIAVTPFSTPLVGDYLPVVDFSDGGLAFYTGHFSVSPAPSVSAVLALTPDVTLVDRRETFKIVDPQGRVLINGRVQPRSGHTALHDDGVYVYAGRGALEETSSFSQSIDPGLPSWAREDLVAFLPKLMTLYTEVLGPRKGSKPAALVAYGGSAKPGYSQNGSVLEGMVVLSLSGAAMSTPNPAVRNSLIWIFGHETSHFWLGQNVRYERLTDNWITEGGADYLSLRAIKQLEPSYDIQKPWQGQMDDCLARIGPNEALASAHSPDKQHAVYSCGALLSLAATSAAQRQTSSGDDFIFIKALLQRSSGNGVVNERIWLDTFALSAGSDARKSVAAYLDQGVANPVDFWADLFSKCGVGFEHTNGRIVLAPGI</sequence>
<evidence type="ECO:0000313" key="2">
    <source>
        <dbReference type="EMBL" id="ALL13147.1"/>
    </source>
</evidence>
<dbReference type="Proteomes" id="UP000056905">
    <property type="component" value="Chromosome"/>
</dbReference>
<keyword evidence="1" id="KW-0732">Signal</keyword>
<dbReference type="Gene3D" id="1.10.390.10">
    <property type="entry name" value="Neutral Protease Domain 2"/>
    <property type="match status" value="1"/>
</dbReference>
<dbReference type="RefSeq" id="WP_062145868.1">
    <property type="nucleotide sequence ID" value="NZ_CP013002.1"/>
</dbReference>
<evidence type="ECO:0000256" key="1">
    <source>
        <dbReference type="SAM" id="SignalP"/>
    </source>
</evidence>
<keyword evidence="3" id="KW-1185">Reference proteome</keyword>
<evidence type="ECO:0008006" key="4">
    <source>
        <dbReference type="Google" id="ProtNLM"/>
    </source>
</evidence>